<protein>
    <submittedName>
        <fullName evidence="3">Carbohydrate family 9 binding domain-like</fullName>
    </submittedName>
</protein>
<evidence type="ECO:0000259" key="2">
    <source>
        <dbReference type="Pfam" id="PF19313"/>
    </source>
</evidence>
<dbReference type="Gene3D" id="2.60.40.1190">
    <property type="match status" value="1"/>
</dbReference>
<dbReference type="STRING" id="1079859.SAMN04515674_105261"/>
<organism evidence="3 4">
    <name type="scientific">Pseudarcicella hirudinis</name>
    <dbReference type="NCBI Taxonomy" id="1079859"/>
    <lineage>
        <taxon>Bacteria</taxon>
        <taxon>Pseudomonadati</taxon>
        <taxon>Bacteroidota</taxon>
        <taxon>Cytophagia</taxon>
        <taxon>Cytophagales</taxon>
        <taxon>Flectobacillaceae</taxon>
        <taxon>Pseudarcicella</taxon>
    </lineage>
</organism>
<dbReference type="AlphaFoldDB" id="A0A1I5SYY6"/>
<keyword evidence="4" id="KW-1185">Reference proteome</keyword>
<feature type="domain" description="DUF5916" evidence="2">
    <location>
        <begin position="251"/>
        <end position="335"/>
    </location>
</feature>
<dbReference type="OrthoDB" id="9786766at2"/>
<dbReference type="CDD" id="cd09618">
    <property type="entry name" value="CBM9_like_2"/>
    <property type="match status" value="1"/>
</dbReference>
<accession>A0A1I5SYY6</accession>
<dbReference type="InterPro" id="IPR045670">
    <property type="entry name" value="DUF5916"/>
</dbReference>
<dbReference type="RefSeq" id="WP_092016826.1">
    <property type="nucleotide sequence ID" value="NZ_FOXH01000005.1"/>
</dbReference>
<name>A0A1I5SYY6_9BACT</name>
<feature type="domain" description="Carbohydrate-binding" evidence="1">
    <location>
        <begin position="46"/>
        <end position="206"/>
    </location>
</feature>
<proteinExistence type="predicted"/>
<evidence type="ECO:0000313" key="4">
    <source>
        <dbReference type="Proteomes" id="UP000199306"/>
    </source>
</evidence>
<dbReference type="SUPFAM" id="SSF49344">
    <property type="entry name" value="CBD9-like"/>
    <property type="match status" value="1"/>
</dbReference>
<sequence>MHKFYYVFLFFLLFSAAESVKGQNIFPPDSIKKTLNATKIDHHLKIDGKLDESAWKSAKIAEGFVQVEPFQKAKVNHETQIRLLYNQDFLYVGAVMHDKEGKKSLRVTSMKRDFEYGASDQFAIGIDGFNDQRNCMIFMTDPYSSQRDLLSADDTVFDIDWDGLWKVRTSRTDSGWVAEFAIPWQTLRYQKNKENTEQIWGINFWRNRRATNELSAWSPVPRAFSPSRVPYAGRLEGIEPPKTSGSNIRVQPYVLFSSDNYNGSEYYDKHNGSSVKVGGELKWAVTPNSLLDLTYNTDFAQADADRQVNNLSRLSIFFPERRQFFLENASLFGAGLEPLDSFWGGQQRIQPFFSRRIGLDGNGNPVPIDVGGRFVNRSIQRNYGVMFVRQRGNEDNLATNFFVGRYSQNIGKQNRIGYLSTIRNDADHSNFTNSIDGFFRLNASSYIKTMAMLSNSSNGKDNGFAGYYQFVHKGIKWIYWLSQSVVNNGFNPEMGFVSRPDVLESSTGGYWLNRGKWLPSFIRSFEPGVFGVTYHSATTGKLIERQVNLNPVWFSLQNGGGIGLFSNHFYQNVDYVTTGDTLTILGVKLPNGDFNYDRFSIFMNSDASKKISFTFSGEIGKYYNGSLNTYGVSLNAAPIPHVSLEAKLTENYYRDLGINKETGNSQLYSISGRFAYNPRLQLIGFYQKSSINDLDVWNIRFSWEYKPLSFIYLVFNNRGFNEQQTMLLGDGKTRVSMGTLARQQEQHVIAKVSYLKQF</sequence>
<dbReference type="Proteomes" id="UP000199306">
    <property type="component" value="Unassembled WGS sequence"/>
</dbReference>
<evidence type="ECO:0000259" key="1">
    <source>
        <dbReference type="Pfam" id="PF06452"/>
    </source>
</evidence>
<dbReference type="Pfam" id="PF06452">
    <property type="entry name" value="CBM9_1"/>
    <property type="match status" value="1"/>
</dbReference>
<reference evidence="3 4" key="1">
    <citation type="submission" date="2016-10" db="EMBL/GenBank/DDBJ databases">
        <authorList>
            <person name="de Groot N.N."/>
        </authorList>
    </citation>
    <scope>NUCLEOTIDE SEQUENCE [LARGE SCALE GENOMIC DNA]</scope>
    <source>
        <strain evidence="4">E92,LMG 26720,CCM 7988</strain>
    </source>
</reference>
<dbReference type="GO" id="GO:0030246">
    <property type="term" value="F:carbohydrate binding"/>
    <property type="evidence" value="ECO:0007669"/>
    <property type="project" value="InterPro"/>
</dbReference>
<evidence type="ECO:0000313" key="3">
    <source>
        <dbReference type="EMBL" id="SFP75426.1"/>
    </source>
</evidence>
<dbReference type="GO" id="GO:0016052">
    <property type="term" value="P:carbohydrate catabolic process"/>
    <property type="evidence" value="ECO:0007669"/>
    <property type="project" value="InterPro"/>
</dbReference>
<dbReference type="GO" id="GO:0004553">
    <property type="term" value="F:hydrolase activity, hydrolyzing O-glycosyl compounds"/>
    <property type="evidence" value="ECO:0007669"/>
    <property type="project" value="InterPro"/>
</dbReference>
<gene>
    <name evidence="3" type="ORF">SAMN04515674_105261</name>
</gene>
<dbReference type="Pfam" id="PF19313">
    <property type="entry name" value="DUF5916"/>
    <property type="match status" value="1"/>
</dbReference>
<dbReference type="InterPro" id="IPR010502">
    <property type="entry name" value="Carb-bd_dom_fam9"/>
</dbReference>
<dbReference type="EMBL" id="FOXH01000005">
    <property type="protein sequence ID" value="SFP75426.1"/>
    <property type="molecule type" value="Genomic_DNA"/>
</dbReference>